<dbReference type="AlphaFoldDB" id="B7PIH5"/>
<keyword evidence="1" id="KW-1133">Transmembrane helix</keyword>
<dbReference type="InParanoid" id="B7PIH5"/>
<keyword evidence="1" id="KW-0472">Membrane</keyword>
<dbReference type="HOGENOM" id="CLU_2529963_0_0_1"/>
<evidence type="ECO:0000313" key="2">
    <source>
        <dbReference type="EMBL" id="EEC06397.1"/>
    </source>
</evidence>
<keyword evidence="4" id="KW-1185">Reference proteome</keyword>
<organism>
    <name type="scientific">Ixodes scapularis</name>
    <name type="common">Black-legged tick</name>
    <name type="synonym">Deer tick</name>
    <dbReference type="NCBI Taxonomy" id="6945"/>
    <lineage>
        <taxon>Eukaryota</taxon>
        <taxon>Metazoa</taxon>
        <taxon>Ecdysozoa</taxon>
        <taxon>Arthropoda</taxon>
        <taxon>Chelicerata</taxon>
        <taxon>Arachnida</taxon>
        <taxon>Acari</taxon>
        <taxon>Parasitiformes</taxon>
        <taxon>Ixodida</taxon>
        <taxon>Ixodoidea</taxon>
        <taxon>Ixodidae</taxon>
        <taxon>Ixodinae</taxon>
        <taxon>Ixodes</taxon>
    </lineage>
</organism>
<dbReference type="EMBL" id="ABJB010337104">
    <property type="status" value="NOT_ANNOTATED_CDS"/>
    <property type="molecule type" value="Genomic_DNA"/>
</dbReference>
<reference evidence="3" key="2">
    <citation type="submission" date="2020-05" db="UniProtKB">
        <authorList>
            <consortium name="EnsemblMetazoa"/>
        </authorList>
    </citation>
    <scope>IDENTIFICATION</scope>
    <source>
        <strain evidence="3">wikel</strain>
    </source>
</reference>
<proteinExistence type="predicted"/>
<evidence type="ECO:0000256" key="1">
    <source>
        <dbReference type="SAM" id="Phobius"/>
    </source>
</evidence>
<protein>
    <submittedName>
        <fullName evidence="2 3">Uncharacterized protein</fullName>
    </submittedName>
</protein>
<name>B7PIH5_IXOSC</name>
<gene>
    <name evidence="2" type="ORF">IscW_ISCW003714</name>
</gene>
<feature type="transmembrane region" description="Helical" evidence="1">
    <location>
        <begin position="35"/>
        <end position="54"/>
    </location>
</feature>
<dbReference type="EnsemblMetazoa" id="ISCW003714-RA">
    <property type="protein sequence ID" value="ISCW003714-PA"/>
    <property type="gene ID" value="ISCW003714"/>
</dbReference>
<dbReference type="Proteomes" id="UP000001555">
    <property type="component" value="Unassembled WGS sequence"/>
</dbReference>
<evidence type="ECO:0000313" key="4">
    <source>
        <dbReference type="Proteomes" id="UP000001555"/>
    </source>
</evidence>
<sequence length="84" mass="9663">MDSDASLMGALSPGKVTARLTGISWIEVITAFVQFYSIMCHCIFLMLIALWMFIKEVSKRSAVRWNAWYGDLQQKRHNAHTIRT</sequence>
<reference evidence="2 4" key="1">
    <citation type="submission" date="2008-03" db="EMBL/GenBank/DDBJ databases">
        <title>Annotation of Ixodes scapularis.</title>
        <authorList>
            <consortium name="Ixodes scapularis Genome Project Consortium"/>
            <person name="Caler E."/>
            <person name="Hannick L.I."/>
            <person name="Bidwell S."/>
            <person name="Joardar V."/>
            <person name="Thiagarajan M."/>
            <person name="Amedeo P."/>
            <person name="Galinsky K.J."/>
            <person name="Schobel S."/>
            <person name="Inman J."/>
            <person name="Hostetler J."/>
            <person name="Miller J."/>
            <person name="Hammond M."/>
            <person name="Megy K."/>
            <person name="Lawson D."/>
            <person name="Kodira C."/>
            <person name="Sutton G."/>
            <person name="Meyer J."/>
            <person name="Hill C.A."/>
            <person name="Birren B."/>
            <person name="Nene V."/>
            <person name="Collins F."/>
            <person name="Alarcon-Chaidez F."/>
            <person name="Wikel S."/>
            <person name="Strausberg R."/>
        </authorList>
    </citation>
    <scope>NUCLEOTIDE SEQUENCE [LARGE SCALE GENOMIC DNA]</scope>
    <source>
        <strain evidence="4">Wikel</strain>
        <strain evidence="2">Wikel colony</strain>
    </source>
</reference>
<accession>B7PIH5</accession>
<dbReference type="PaxDb" id="6945-B7PIH5"/>
<dbReference type="VEuPathDB" id="VectorBase:ISCI003714"/>
<dbReference type="VEuPathDB" id="VectorBase:ISCW003714"/>
<evidence type="ECO:0000313" key="3">
    <source>
        <dbReference type="EnsemblMetazoa" id="ISCW003714-PA"/>
    </source>
</evidence>
<dbReference type="EMBL" id="DS719153">
    <property type="protein sequence ID" value="EEC06397.1"/>
    <property type="molecule type" value="Genomic_DNA"/>
</dbReference>
<keyword evidence="1" id="KW-0812">Transmembrane</keyword>